<dbReference type="RefSeq" id="XP_005849515.1">
    <property type="nucleotide sequence ID" value="XM_005849453.1"/>
</dbReference>
<protein>
    <submittedName>
        <fullName evidence="7">Uncharacterized protein</fullName>
    </submittedName>
</protein>
<feature type="compositionally biased region" description="Acidic residues" evidence="6">
    <location>
        <begin position="268"/>
        <end position="283"/>
    </location>
</feature>
<keyword evidence="4" id="KW-1133">Transmembrane helix</keyword>
<gene>
    <name evidence="7" type="ORF">CHLNCDRAFT_142853</name>
</gene>
<evidence type="ECO:0000313" key="8">
    <source>
        <dbReference type="Proteomes" id="UP000008141"/>
    </source>
</evidence>
<dbReference type="Proteomes" id="UP000008141">
    <property type="component" value="Unassembled WGS sequence"/>
</dbReference>
<dbReference type="PANTHER" id="PTHR21347">
    <property type="entry name" value="CLEFT LIP AND PALATE ASSOCIATED TRANSMEMBRANE PROTEIN-RELATED"/>
    <property type="match status" value="1"/>
</dbReference>
<comment type="similarity">
    <text evidence="2">Belongs to the CLPTM1 family.</text>
</comment>
<dbReference type="eggNOG" id="KOG2489">
    <property type="taxonomic scope" value="Eukaryota"/>
</dbReference>
<keyword evidence="5" id="KW-0472">Membrane</keyword>
<name>E1Z8X0_CHLVA</name>
<comment type="subcellular location">
    <subcellularLocation>
        <location evidence="1">Membrane</location>
        <topology evidence="1">Multi-pass membrane protein</topology>
    </subcellularLocation>
</comment>
<dbReference type="InParanoid" id="E1Z8X0"/>
<organism evidence="8">
    <name type="scientific">Chlorella variabilis</name>
    <name type="common">Green alga</name>
    <dbReference type="NCBI Taxonomy" id="554065"/>
    <lineage>
        <taxon>Eukaryota</taxon>
        <taxon>Viridiplantae</taxon>
        <taxon>Chlorophyta</taxon>
        <taxon>core chlorophytes</taxon>
        <taxon>Trebouxiophyceae</taxon>
        <taxon>Chlorellales</taxon>
        <taxon>Chlorellaceae</taxon>
        <taxon>Chlorella clade</taxon>
        <taxon>Chlorella</taxon>
    </lineage>
</organism>
<dbReference type="GO" id="GO:0016020">
    <property type="term" value="C:membrane"/>
    <property type="evidence" value="ECO:0007669"/>
    <property type="project" value="UniProtKB-SubCell"/>
</dbReference>
<evidence type="ECO:0000256" key="3">
    <source>
        <dbReference type="ARBA" id="ARBA00022692"/>
    </source>
</evidence>
<dbReference type="GO" id="GO:0012505">
    <property type="term" value="C:endomembrane system"/>
    <property type="evidence" value="ECO:0007669"/>
    <property type="project" value="TreeGrafter"/>
</dbReference>
<evidence type="ECO:0000256" key="4">
    <source>
        <dbReference type="ARBA" id="ARBA00022989"/>
    </source>
</evidence>
<proteinExistence type="inferred from homology"/>
<dbReference type="OMA" id="NERAVPP"/>
<evidence type="ECO:0000313" key="7">
    <source>
        <dbReference type="EMBL" id="EFN57413.1"/>
    </source>
</evidence>
<keyword evidence="3" id="KW-0812">Transmembrane</keyword>
<dbReference type="InterPro" id="IPR008429">
    <property type="entry name" value="CLPTM1"/>
</dbReference>
<evidence type="ECO:0000256" key="1">
    <source>
        <dbReference type="ARBA" id="ARBA00004141"/>
    </source>
</evidence>
<dbReference type="Pfam" id="PF05602">
    <property type="entry name" value="CLPTM1"/>
    <property type="match status" value="2"/>
</dbReference>
<dbReference type="KEGG" id="cvr:CHLNCDRAFT_142853"/>
<feature type="compositionally biased region" description="Low complexity" evidence="6">
    <location>
        <begin position="284"/>
        <end position="304"/>
    </location>
</feature>
<evidence type="ECO:0000256" key="6">
    <source>
        <dbReference type="SAM" id="MobiDB-lite"/>
    </source>
</evidence>
<reference evidence="7 8" key="1">
    <citation type="journal article" date="2010" name="Plant Cell">
        <title>The Chlorella variabilis NC64A genome reveals adaptation to photosymbiosis, coevolution with viruses, and cryptic sex.</title>
        <authorList>
            <person name="Blanc G."/>
            <person name="Duncan G."/>
            <person name="Agarkova I."/>
            <person name="Borodovsky M."/>
            <person name="Gurnon J."/>
            <person name="Kuo A."/>
            <person name="Lindquist E."/>
            <person name="Lucas S."/>
            <person name="Pangilinan J."/>
            <person name="Polle J."/>
            <person name="Salamov A."/>
            <person name="Terry A."/>
            <person name="Yamada T."/>
            <person name="Dunigan D.D."/>
            <person name="Grigoriev I.V."/>
            <person name="Claverie J.M."/>
            <person name="Van Etten J.L."/>
        </authorList>
    </citation>
    <scope>NUCLEOTIDE SEQUENCE [LARGE SCALE GENOMIC DNA]</scope>
    <source>
        <strain evidence="7 8">NC64A</strain>
    </source>
</reference>
<dbReference type="PANTHER" id="PTHR21347:SF0">
    <property type="entry name" value="LIPID SCRAMBLASE CLPTM1L"/>
    <property type="match status" value="1"/>
</dbReference>
<dbReference type="EMBL" id="GL433839">
    <property type="protein sequence ID" value="EFN57413.1"/>
    <property type="molecule type" value="Genomic_DNA"/>
</dbReference>
<sequence length="329" mass="35914">MPPAEAAVGAAGAAADGQPQQRGGGFFQSIIRMVMMYYAMKMFTGGGNKGAQQADGKEARIVSPRLPRGHPLDMHLFISEEASWQAVAAQAQPVWLAADVALAEPDVKREATFVYRPSKVGGQDDFFDHTATFARTQPLNRYLKKRAAKEGVNLLSGKNSTDDAAMPDDMALGNETIIISYLHPNITLQMVDDFSKFNERAVPPQYKDLADVDPATLTYAPHIWFNNFWLLRDYLVPVNESLAELELHLELSSVASWKYMLMSQDKADGEEEEEEEKEEEDGAQDGQQAAGGSNGSAAAAAKARTAGKAKSKPAEEIEAESEGEEKKDK</sequence>
<evidence type="ECO:0000256" key="2">
    <source>
        <dbReference type="ARBA" id="ARBA00009310"/>
    </source>
</evidence>
<dbReference type="GeneID" id="17357182"/>
<feature type="region of interest" description="Disordered" evidence="6">
    <location>
        <begin position="265"/>
        <end position="329"/>
    </location>
</feature>
<keyword evidence="8" id="KW-1185">Reference proteome</keyword>
<dbReference type="OrthoDB" id="378564at2759"/>
<accession>E1Z8X0</accession>
<evidence type="ECO:0000256" key="5">
    <source>
        <dbReference type="ARBA" id="ARBA00023136"/>
    </source>
</evidence>
<dbReference type="AlphaFoldDB" id="E1Z8X0"/>